<evidence type="ECO:0000313" key="2">
    <source>
        <dbReference type="Proteomes" id="UP000320390"/>
    </source>
</evidence>
<proteinExistence type="predicted"/>
<organism evidence="1 2">
    <name type="scientific">Saltatorellus ferox</name>
    <dbReference type="NCBI Taxonomy" id="2528018"/>
    <lineage>
        <taxon>Bacteria</taxon>
        <taxon>Pseudomonadati</taxon>
        <taxon>Planctomycetota</taxon>
        <taxon>Planctomycetia</taxon>
        <taxon>Planctomycetia incertae sedis</taxon>
        <taxon>Saltatorellus</taxon>
    </lineage>
</organism>
<keyword evidence="2" id="KW-1185">Reference proteome</keyword>
<evidence type="ECO:0000313" key="1">
    <source>
        <dbReference type="EMBL" id="QDV06133.1"/>
    </source>
</evidence>
<evidence type="ECO:0008006" key="3">
    <source>
        <dbReference type="Google" id="ProtNLM"/>
    </source>
</evidence>
<name>A0A518EPW4_9BACT</name>
<dbReference type="Proteomes" id="UP000320390">
    <property type="component" value="Chromosome"/>
</dbReference>
<gene>
    <name evidence="1" type="ORF">Poly30_16380</name>
</gene>
<dbReference type="AlphaFoldDB" id="A0A518EPW4"/>
<protein>
    <recommendedName>
        <fullName evidence="3">Lipid A 3-O-deacylase (PagL)</fullName>
    </recommendedName>
</protein>
<accession>A0A518EPW4</accession>
<reference evidence="1 2" key="1">
    <citation type="submission" date="2019-02" db="EMBL/GenBank/DDBJ databases">
        <title>Deep-cultivation of Planctomycetes and their phenomic and genomic characterization uncovers novel biology.</title>
        <authorList>
            <person name="Wiegand S."/>
            <person name="Jogler M."/>
            <person name="Boedeker C."/>
            <person name="Pinto D."/>
            <person name="Vollmers J."/>
            <person name="Rivas-Marin E."/>
            <person name="Kohn T."/>
            <person name="Peeters S.H."/>
            <person name="Heuer A."/>
            <person name="Rast P."/>
            <person name="Oberbeckmann S."/>
            <person name="Bunk B."/>
            <person name="Jeske O."/>
            <person name="Meyerdierks A."/>
            <person name="Storesund J.E."/>
            <person name="Kallscheuer N."/>
            <person name="Luecker S."/>
            <person name="Lage O.M."/>
            <person name="Pohl T."/>
            <person name="Merkel B.J."/>
            <person name="Hornburger P."/>
            <person name="Mueller R.-W."/>
            <person name="Bruemmer F."/>
            <person name="Labrenz M."/>
            <person name="Spormann A.M."/>
            <person name="Op den Camp H."/>
            <person name="Overmann J."/>
            <person name="Amann R."/>
            <person name="Jetten M.S.M."/>
            <person name="Mascher T."/>
            <person name="Medema M.H."/>
            <person name="Devos D.P."/>
            <person name="Kaster A.-K."/>
            <person name="Ovreas L."/>
            <person name="Rohde M."/>
            <person name="Galperin M.Y."/>
            <person name="Jogler C."/>
        </authorList>
    </citation>
    <scope>NUCLEOTIDE SEQUENCE [LARGE SCALE GENOMIC DNA]</scope>
    <source>
        <strain evidence="1 2">Poly30</strain>
    </source>
</reference>
<dbReference type="EMBL" id="CP036434">
    <property type="protein sequence ID" value="QDV06133.1"/>
    <property type="molecule type" value="Genomic_DNA"/>
</dbReference>
<sequence>MVACQSPKEQAISVYAGPYTDNSLPEEIGLFKPLSFEDATLVAAAYSQVIEDSSPYYRWEVEGNVVQWFGEQDHQQLGGLALFRWMAFPWDHWVDTSFGFGNGLSWATKTPELEEAFHPDTGSTQLLWHIAIEFEFARPRRAGKPSWMDSWATFVRVHHRSGILGTFDGVDGGSNVLALGLRYRW</sequence>